<proteinExistence type="inferred from homology"/>
<protein>
    <recommendedName>
        <fullName evidence="1">UPF0284 protein AArcSt11_12575</fullName>
    </recommendedName>
</protein>
<dbReference type="GO" id="GO:0008939">
    <property type="term" value="F:nicotinate-nucleotide-dimethylbenzimidazole phosphoribosyltransferase activity"/>
    <property type="evidence" value="ECO:0007669"/>
    <property type="project" value="InterPro"/>
</dbReference>
<dbReference type="NCBIfam" id="TIGR00303">
    <property type="entry name" value="nicotinate mononucleotide-dependent phosphoribosyltransferase CobT"/>
    <property type="match status" value="1"/>
</dbReference>
<dbReference type="EMBL" id="JAKRVY010000007">
    <property type="protein sequence ID" value="MCL9814485.1"/>
    <property type="molecule type" value="Genomic_DNA"/>
</dbReference>
<dbReference type="Gene3D" id="3.40.50.10210">
    <property type="match status" value="1"/>
</dbReference>
<dbReference type="PANTHER" id="PTHR38811">
    <property type="match status" value="1"/>
</dbReference>
<dbReference type="RefSeq" id="WP_250597519.1">
    <property type="nucleotide sequence ID" value="NZ_JAKRVY010000007.1"/>
</dbReference>
<dbReference type="AlphaFoldDB" id="A0AAE3FSS9"/>
<accession>A0AAE3FSS9</accession>
<sequence length="343" mass="34566">MRLVLAAGTTRTATIEGISAAGATPELMADTPAIDAEILVYGQPVSSDLVPVSPTGCPTPAVISRAVREQVGFDVTVIDAGLAAETDAPTVSVGAEPGRDIREERAVPNVDAVFDRARELGRSLPDDELFIGETIPGGTTTAAALLRALGTDLGVSSSLPENPIPLKEQVATAALDASGSAPGELVDSPLTAVEAVGDPVQATVAGLTVGALESGSSVTLAGGTQLVATAALVRAFGCDEPLSLATTSFVAADPAVDLDAAASTLDLDVAATDPGFERSEHVAMERYVAGEAKEGVGMGGALALAERDGIGMKTIRAQIAAVYDRLDPDSTPESAPAADRGDR</sequence>
<dbReference type="Proteomes" id="UP001202674">
    <property type="component" value="Unassembled WGS sequence"/>
</dbReference>
<keyword evidence="3" id="KW-1185">Reference proteome</keyword>
<dbReference type="HAMAP" id="MF_01086">
    <property type="entry name" value="UPF0284"/>
    <property type="match status" value="1"/>
</dbReference>
<dbReference type="CDD" id="cd02439">
    <property type="entry name" value="DMB-PRT_CobT"/>
    <property type="match status" value="1"/>
</dbReference>
<dbReference type="NCBIfam" id="NF003371">
    <property type="entry name" value="PRK04447.1-4"/>
    <property type="match status" value="1"/>
</dbReference>
<reference evidence="2 3" key="1">
    <citation type="journal article" date="2022" name="Syst. Appl. Microbiol.">
        <title>Natronocalculus amylovorans gen. nov., sp. nov., and Natranaeroarchaeum aerophilus sp. nov., dominant culturable amylolytic natronoarchaea from hypersaline soda lakes in southwestern Siberia.</title>
        <authorList>
            <person name="Sorokin D.Y."/>
            <person name="Elcheninov A.G."/>
            <person name="Khizhniak T.V."/>
            <person name="Koenen M."/>
            <person name="Bale N.J."/>
            <person name="Damste J.S.S."/>
            <person name="Kublanov I.V."/>
        </authorList>
    </citation>
    <scope>NUCLEOTIDE SEQUENCE [LARGE SCALE GENOMIC DNA]</scope>
    <source>
        <strain evidence="2 3">AArc-St1-1</strain>
    </source>
</reference>
<gene>
    <name evidence="2" type="ORF">AArcSt11_12575</name>
</gene>
<dbReference type="InterPro" id="IPR003200">
    <property type="entry name" value="Nict_dMeBzImd_PRibTrfase"/>
</dbReference>
<dbReference type="NCBIfam" id="NF003372">
    <property type="entry name" value="PRK04447.1-5"/>
    <property type="match status" value="1"/>
</dbReference>
<dbReference type="InterPro" id="IPR036087">
    <property type="entry name" value="Nict_dMeBzImd_PRibTrfase_sf"/>
</dbReference>
<evidence type="ECO:0000256" key="1">
    <source>
        <dbReference type="HAMAP-Rule" id="MF_01086"/>
    </source>
</evidence>
<name>A0AAE3FSS9_9EURY</name>
<evidence type="ECO:0000313" key="3">
    <source>
        <dbReference type="Proteomes" id="UP001202674"/>
    </source>
</evidence>
<evidence type="ECO:0000313" key="2">
    <source>
        <dbReference type="EMBL" id="MCL9814485.1"/>
    </source>
</evidence>
<dbReference type="PANTHER" id="PTHR38811:SF1">
    <property type="entry name" value="UPF0284 PROTEIN SLL1500"/>
    <property type="match status" value="1"/>
</dbReference>
<organism evidence="2 3">
    <name type="scientific">Natranaeroarchaeum aerophilus</name>
    <dbReference type="NCBI Taxonomy" id="2917711"/>
    <lineage>
        <taxon>Archaea</taxon>
        <taxon>Methanobacteriati</taxon>
        <taxon>Methanobacteriota</taxon>
        <taxon>Stenosarchaea group</taxon>
        <taxon>Halobacteria</taxon>
        <taxon>Halobacteriales</taxon>
        <taxon>Natronoarchaeaceae</taxon>
        <taxon>Natranaeroarchaeum</taxon>
    </lineage>
</organism>
<comment type="similarity">
    <text evidence="1">Belongs to the UPF0284 family.</text>
</comment>
<dbReference type="SUPFAM" id="SSF52733">
    <property type="entry name" value="Nicotinate mononucleotide:5,6-dimethylbenzimidazole phosphoribosyltransferase (CobT)"/>
    <property type="match status" value="1"/>
</dbReference>
<comment type="caution">
    <text evidence="2">The sequence shown here is derived from an EMBL/GenBank/DDBJ whole genome shotgun (WGS) entry which is preliminary data.</text>
</comment>
<dbReference type="InterPro" id="IPR002805">
    <property type="entry name" value="Nict_dMeBzImd_PRibTrfase_arc"/>
</dbReference>